<accession>A0A2J6S522</accession>
<dbReference type="EMBL" id="KZ613940">
    <property type="protein sequence ID" value="PMD45828.1"/>
    <property type="molecule type" value="Genomic_DNA"/>
</dbReference>
<dbReference type="Proteomes" id="UP000235786">
    <property type="component" value="Unassembled WGS sequence"/>
</dbReference>
<proteinExistence type="predicted"/>
<gene>
    <name evidence="1" type="ORF">L207DRAFT_508588</name>
</gene>
<keyword evidence="2" id="KW-1185">Reference proteome</keyword>
<evidence type="ECO:0000313" key="1">
    <source>
        <dbReference type="EMBL" id="PMD45828.1"/>
    </source>
</evidence>
<reference evidence="1 2" key="1">
    <citation type="submission" date="2016-04" db="EMBL/GenBank/DDBJ databases">
        <title>A degradative enzymes factory behind the ericoid mycorrhizal symbiosis.</title>
        <authorList>
            <consortium name="DOE Joint Genome Institute"/>
            <person name="Martino E."/>
            <person name="Morin E."/>
            <person name="Grelet G."/>
            <person name="Kuo A."/>
            <person name="Kohler A."/>
            <person name="Daghino S."/>
            <person name="Barry K."/>
            <person name="Choi C."/>
            <person name="Cichocki N."/>
            <person name="Clum A."/>
            <person name="Copeland A."/>
            <person name="Hainaut M."/>
            <person name="Haridas S."/>
            <person name="Labutti K."/>
            <person name="Lindquist E."/>
            <person name="Lipzen A."/>
            <person name="Khouja H.-R."/>
            <person name="Murat C."/>
            <person name="Ohm R."/>
            <person name="Olson A."/>
            <person name="Spatafora J."/>
            <person name="Veneault-Fourrey C."/>
            <person name="Henrissat B."/>
            <person name="Grigoriev I."/>
            <person name="Martin F."/>
            <person name="Perotto S."/>
        </authorList>
    </citation>
    <scope>NUCLEOTIDE SEQUENCE [LARGE SCALE GENOMIC DNA]</scope>
    <source>
        <strain evidence="1 2">F</strain>
    </source>
</reference>
<organism evidence="1 2">
    <name type="scientific">Hyaloscypha variabilis (strain UAMH 11265 / GT02V1 / F)</name>
    <name type="common">Meliniomyces variabilis</name>
    <dbReference type="NCBI Taxonomy" id="1149755"/>
    <lineage>
        <taxon>Eukaryota</taxon>
        <taxon>Fungi</taxon>
        <taxon>Dikarya</taxon>
        <taxon>Ascomycota</taxon>
        <taxon>Pezizomycotina</taxon>
        <taxon>Leotiomycetes</taxon>
        <taxon>Helotiales</taxon>
        <taxon>Hyaloscyphaceae</taxon>
        <taxon>Hyaloscypha</taxon>
        <taxon>Hyaloscypha variabilis</taxon>
    </lineage>
</organism>
<name>A0A2J6S522_HYAVF</name>
<dbReference type="AlphaFoldDB" id="A0A2J6S522"/>
<evidence type="ECO:0000313" key="2">
    <source>
        <dbReference type="Proteomes" id="UP000235786"/>
    </source>
</evidence>
<protein>
    <submittedName>
        <fullName evidence="1">Uncharacterized protein</fullName>
    </submittedName>
</protein>
<sequence>MKKLWEDMVWRISGFRGDISHTNTVPPSSFKFLILSPFNSFFFFLGPTIGHTTLFQQ</sequence>